<dbReference type="Pfam" id="PF13177">
    <property type="entry name" value="DNA_pol3_delta2"/>
    <property type="match status" value="1"/>
</dbReference>
<gene>
    <name evidence="14" type="primary">dnaX</name>
    <name evidence="14" type="ORF">LKE05_01910</name>
</gene>
<feature type="domain" description="AAA+ ATPase" evidence="13">
    <location>
        <begin position="37"/>
        <end position="179"/>
    </location>
</feature>
<evidence type="ECO:0000256" key="3">
    <source>
        <dbReference type="ARBA" id="ARBA00022679"/>
    </source>
</evidence>
<dbReference type="Gene3D" id="3.40.50.300">
    <property type="entry name" value="P-loop containing nucleotide triphosphate hydrolases"/>
    <property type="match status" value="1"/>
</dbReference>
<dbReference type="InterPro" id="IPR022754">
    <property type="entry name" value="DNA_pol_III_gamma-3"/>
</dbReference>
<dbReference type="Gene3D" id="1.10.8.60">
    <property type="match status" value="1"/>
</dbReference>
<dbReference type="SMART" id="SM00382">
    <property type="entry name" value="AAA"/>
    <property type="match status" value="1"/>
</dbReference>
<evidence type="ECO:0000313" key="15">
    <source>
        <dbReference type="Proteomes" id="UP001198242"/>
    </source>
</evidence>
<dbReference type="NCBIfam" id="TIGR02397">
    <property type="entry name" value="dnaX_nterm"/>
    <property type="match status" value="1"/>
</dbReference>
<dbReference type="InterPro" id="IPR027417">
    <property type="entry name" value="P-loop_NTPase"/>
</dbReference>
<comment type="caution">
    <text evidence="14">The sequence shown here is derived from an EMBL/GenBank/DDBJ whole genome shotgun (WGS) entry which is preliminary data.</text>
</comment>
<dbReference type="CDD" id="cd00009">
    <property type="entry name" value="AAA"/>
    <property type="match status" value="1"/>
</dbReference>
<dbReference type="CDD" id="cd18137">
    <property type="entry name" value="HLD_clamp_pol_III_gamma_tau"/>
    <property type="match status" value="1"/>
</dbReference>
<evidence type="ECO:0000259" key="13">
    <source>
        <dbReference type="SMART" id="SM00382"/>
    </source>
</evidence>
<dbReference type="NCBIfam" id="NF004046">
    <property type="entry name" value="PRK05563.1"/>
    <property type="match status" value="1"/>
</dbReference>
<organism evidence="14 15">
    <name type="scientific">Hominilimicola fabiformis</name>
    <dbReference type="NCBI Taxonomy" id="2885356"/>
    <lineage>
        <taxon>Bacteria</taxon>
        <taxon>Bacillati</taxon>
        <taxon>Bacillota</taxon>
        <taxon>Clostridia</taxon>
        <taxon>Eubacteriales</taxon>
        <taxon>Oscillospiraceae</taxon>
        <taxon>Hominilimicola</taxon>
    </lineage>
</organism>
<dbReference type="GO" id="GO:0009360">
    <property type="term" value="C:DNA polymerase III complex"/>
    <property type="evidence" value="ECO:0007669"/>
    <property type="project" value="InterPro"/>
</dbReference>
<feature type="compositionally biased region" description="Acidic residues" evidence="12">
    <location>
        <begin position="591"/>
        <end position="603"/>
    </location>
</feature>
<keyword evidence="9" id="KW-0067">ATP-binding</keyword>
<evidence type="ECO:0000256" key="10">
    <source>
        <dbReference type="ARBA" id="ARBA00022932"/>
    </source>
</evidence>
<keyword evidence="5" id="KW-0235">DNA replication</keyword>
<comment type="catalytic activity">
    <reaction evidence="11">
        <text>DNA(n) + a 2'-deoxyribonucleoside 5'-triphosphate = DNA(n+1) + diphosphate</text>
        <dbReference type="Rhea" id="RHEA:22508"/>
        <dbReference type="Rhea" id="RHEA-COMP:17339"/>
        <dbReference type="Rhea" id="RHEA-COMP:17340"/>
        <dbReference type="ChEBI" id="CHEBI:33019"/>
        <dbReference type="ChEBI" id="CHEBI:61560"/>
        <dbReference type="ChEBI" id="CHEBI:173112"/>
        <dbReference type="EC" id="2.7.7.7"/>
    </reaction>
</comment>
<dbReference type="EC" id="2.7.7.7" evidence="2"/>
<dbReference type="EMBL" id="JAJEQM010000002">
    <property type="protein sequence ID" value="MCC2209550.1"/>
    <property type="molecule type" value="Genomic_DNA"/>
</dbReference>
<dbReference type="AlphaFoldDB" id="A0AAE3DXB6"/>
<dbReference type="FunFam" id="3.40.50.300:FF:000014">
    <property type="entry name" value="DNA polymerase III subunit gamma/tau"/>
    <property type="match status" value="1"/>
</dbReference>
<dbReference type="PANTHER" id="PTHR11669:SF0">
    <property type="entry name" value="PROTEIN STICHEL-LIKE 2"/>
    <property type="match status" value="1"/>
</dbReference>
<keyword evidence="8" id="KW-0862">Zinc</keyword>
<dbReference type="RefSeq" id="WP_308455758.1">
    <property type="nucleotide sequence ID" value="NZ_JAJEQM010000002.1"/>
</dbReference>
<dbReference type="InterPro" id="IPR012763">
    <property type="entry name" value="DNA_pol_III_sug/sutau_N"/>
</dbReference>
<dbReference type="Proteomes" id="UP001198242">
    <property type="component" value="Unassembled WGS sequence"/>
</dbReference>
<comment type="similarity">
    <text evidence="1">Belongs to the DnaX/STICHEL family.</text>
</comment>
<dbReference type="InterPro" id="IPR045085">
    <property type="entry name" value="HLD_clamp_pol_III_gamma_tau"/>
</dbReference>
<dbReference type="InterPro" id="IPR008921">
    <property type="entry name" value="DNA_pol3_clamp-load_cplx_C"/>
</dbReference>
<keyword evidence="10" id="KW-0239">DNA-directed DNA polymerase</keyword>
<dbReference type="SUPFAM" id="SSF48019">
    <property type="entry name" value="post-AAA+ oligomerization domain-like"/>
    <property type="match status" value="1"/>
</dbReference>
<accession>A0AAE3DXB6</accession>
<evidence type="ECO:0000313" key="14">
    <source>
        <dbReference type="EMBL" id="MCC2209550.1"/>
    </source>
</evidence>
<keyword evidence="3 14" id="KW-0808">Transferase</keyword>
<dbReference type="InterPro" id="IPR050238">
    <property type="entry name" value="DNA_Rep/Repair_Clamp_Loader"/>
</dbReference>
<evidence type="ECO:0000256" key="4">
    <source>
        <dbReference type="ARBA" id="ARBA00022695"/>
    </source>
</evidence>
<evidence type="ECO:0000256" key="8">
    <source>
        <dbReference type="ARBA" id="ARBA00022833"/>
    </source>
</evidence>
<keyword evidence="6" id="KW-0479">Metal-binding</keyword>
<evidence type="ECO:0000256" key="9">
    <source>
        <dbReference type="ARBA" id="ARBA00022840"/>
    </source>
</evidence>
<keyword evidence="4 14" id="KW-0548">Nucleotidyltransferase</keyword>
<keyword evidence="7" id="KW-0547">Nucleotide-binding</keyword>
<evidence type="ECO:0000256" key="12">
    <source>
        <dbReference type="SAM" id="MobiDB-lite"/>
    </source>
</evidence>
<dbReference type="GO" id="GO:0003887">
    <property type="term" value="F:DNA-directed DNA polymerase activity"/>
    <property type="evidence" value="ECO:0007669"/>
    <property type="project" value="UniProtKB-KW"/>
</dbReference>
<evidence type="ECO:0000256" key="6">
    <source>
        <dbReference type="ARBA" id="ARBA00022723"/>
    </source>
</evidence>
<evidence type="ECO:0000256" key="5">
    <source>
        <dbReference type="ARBA" id="ARBA00022705"/>
    </source>
</evidence>
<name>A0AAE3DXB6_9FIRM</name>
<evidence type="ECO:0000256" key="7">
    <source>
        <dbReference type="ARBA" id="ARBA00022741"/>
    </source>
</evidence>
<protein>
    <recommendedName>
        <fullName evidence="2">DNA-directed DNA polymerase</fullName>
        <ecNumber evidence="2">2.7.7.7</ecNumber>
    </recommendedName>
</protein>
<dbReference type="Pfam" id="PF12169">
    <property type="entry name" value="DNA_pol3_gamma3"/>
    <property type="match status" value="1"/>
</dbReference>
<sequence length="616" mass="68557">MAHQAIYRKWRPMVFEDIVGQGHITQTLKNQILNDKIGHAYLFCGTRGTGKTTCAKVLSRAVNCLNPHDGSPCNECEVCKGILDGSILDVKEIDAASNNGVDNIREIRDDVRYVSTNAKYTVYIIDEVHMLSTGAFNALLKTLEEPPEHVIFILATTEAHKVPQTILSRCQRFDFKRIKPSDIILRMKEIAHGDKLNISEDAYELLGRLADGSMRDGLSILERVVSACGNSITAENITATLGISTAESIFQITDAIEKGDVNKIISVIDNIMSDGKDLRVFIDSLIKNFRDMLICKITEDSSAMLDYNAEDMVKLKALSDKMSFEKISHATSVLSDAQADTKWMKSPRIVYELALIKLARPEYDDSPSAVMDRLASLENKVKNGAVTDTSSLSERISNLEEKVKNGVTVQPTETVKKKEVTEKKKTSVRLYNPIPKEELTSDNPIVKVAKNWDNISRTMCNSAGYLKAALMNRNITIDSDGIILLFNPKEKGAYNIAAAYKDKMQVIFKRASGTDFAVKVAYENDIQEELIDFWNLPGGNGEVNEPIQVSDDPLDNLVANFGEIVENVDESEFTEYDSSKDNFSQSSLDDNNSEDDDNAPEEFLEGKELSPEDDNN</sequence>
<reference evidence="14 15" key="1">
    <citation type="submission" date="2021-10" db="EMBL/GenBank/DDBJ databases">
        <title>Anaerobic single-cell dispensing facilitates the cultivation of human gut bacteria.</title>
        <authorList>
            <person name="Afrizal A."/>
        </authorList>
    </citation>
    <scope>NUCLEOTIDE SEQUENCE [LARGE SCALE GENOMIC DNA]</scope>
    <source>
        <strain evidence="14 15">CLA-AA-H232</strain>
    </source>
</reference>
<evidence type="ECO:0000256" key="1">
    <source>
        <dbReference type="ARBA" id="ARBA00006360"/>
    </source>
</evidence>
<dbReference type="GO" id="GO:0046872">
    <property type="term" value="F:metal ion binding"/>
    <property type="evidence" value="ECO:0007669"/>
    <property type="project" value="UniProtKB-KW"/>
</dbReference>
<dbReference type="SUPFAM" id="SSF52540">
    <property type="entry name" value="P-loop containing nucleoside triphosphate hydrolases"/>
    <property type="match status" value="1"/>
</dbReference>
<dbReference type="PANTHER" id="PTHR11669">
    <property type="entry name" value="REPLICATION FACTOR C / DNA POLYMERASE III GAMMA-TAU SUBUNIT"/>
    <property type="match status" value="1"/>
</dbReference>
<evidence type="ECO:0000256" key="11">
    <source>
        <dbReference type="ARBA" id="ARBA00049244"/>
    </source>
</evidence>
<dbReference type="GO" id="GO:0006261">
    <property type="term" value="P:DNA-templated DNA replication"/>
    <property type="evidence" value="ECO:0007669"/>
    <property type="project" value="TreeGrafter"/>
</dbReference>
<dbReference type="Gene3D" id="1.20.272.10">
    <property type="match status" value="1"/>
</dbReference>
<dbReference type="Pfam" id="PF22608">
    <property type="entry name" value="DNAX_ATPase_lid"/>
    <property type="match status" value="1"/>
</dbReference>
<keyword evidence="15" id="KW-1185">Reference proteome</keyword>
<proteinExistence type="inferred from homology"/>
<feature type="region of interest" description="Disordered" evidence="12">
    <location>
        <begin position="570"/>
        <end position="616"/>
    </location>
</feature>
<dbReference type="InterPro" id="IPR003593">
    <property type="entry name" value="AAA+_ATPase"/>
</dbReference>
<dbReference type="GO" id="GO:0005524">
    <property type="term" value="F:ATP binding"/>
    <property type="evidence" value="ECO:0007669"/>
    <property type="project" value="UniProtKB-KW"/>
</dbReference>
<evidence type="ECO:0000256" key="2">
    <source>
        <dbReference type="ARBA" id="ARBA00012417"/>
    </source>
</evidence>
<dbReference type="GO" id="GO:0003677">
    <property type="term" value="F:DNA binding"/>
    <property type="evidence" value="ECO:0007669"/>
    <property type="project" value="InterPro"/>
</dbReference>